<feature type="transmembrane region" description="Helical" evidence="1">
    <location>
        <begin position="12"/>
        <end position="31"/>
    </location>
</feature>
<organism evidence="2 3">
    <name type="scientific">Goodea atripinnis</name>
    <dbReference type="NCBI Taxonomy" id="208336"/>
    <lineage>
        <taxon>Eukaryota</taxon>
        <taxon>Metazoa</taxon>
        <taxon>Chordata</taxon>
        <taxon>Craniata</taxon>
        <taxon>Vertebrata</taxon>
        <taxon>Euteleostomi</taxon>
        <taxon>Actinopterygii</taxon>
        <taxon>Neopterygii</taxon>
        <taxon>Teleostei</taxon>
        <taxon>Neoteleostei</taxon>
        <taxon>Acanthomorphata</taxon>
        <taxon>Ovalentaria</taxon>
        <taxon>Atherinomorphae</taxon>
        <taxon>Cyprinodontiformes</taxon>
        <taxon>Goodeidae</taxon>
        <taxon>Goodea</taxon>
    </lineage>
</organism>
<keyword evidence="1" id="KW-0472">Membrane</keyword>
<evidence type="ECO:0008006" key="4">
    <source>
        <dbReference type="Google" id="ProtNLM"/>
    </source>
</evidence>
<comment type="caution">
    <text evidence="2">The sequence shown here is derived from an EMBL/GenBank/DDBJ whole genome shotgun (WGS) entry which is preliminary data.</text>
</comment>
<gene>
    <name evidence="2" type="ORF">GOODEAATRI_033782</name>
</gene>
<sequence>MVYMRPHCSLHLIFTIAYFCVSVSFRCYFAADAVVFPDRGAVRSDQCLLPQRCKNLQRSRIQDHRDQRNLSMWRSSSSTRSSYWMMELIFLCLKQNPATLLRKLIPAVWIQSVVADGRSH</sequence>
<keyword evidence="1" id="KW-0812">Transmembrane</keyword>
<keyword evidence="3" id="KW-1185">Reference proteome</keyword>
<evidence type="ECO:0000256" key="1">
    <source>
        <dbReference type="SAM" id="Phobius"/>
    </source>
</evidence>
<dbReference type="EMBL" id="JAHRIO010067396">
    <property type="protein sequence ID" value="MEQ2180233.1"/>
    <property type="molecule type" value="Genomic_DNA"/>
</dbReference>
<dbReference type="Proteomes" id="UP001476798">
    <property type="component" value="Unassembled WGS sequence"/>
</dbReference>
<protein>
    <recommendedName>
        <fullName evidence="4">Secreted protein</fullName>
    </recommendedName>
</protein>
<keyword evidence="1" id="KW-1133">Transmembrane helix</keyword>
<name>A0ABV0P9V5_9TELE</name>
<evidence type="ECO:0000313" key="2">
    <source>
        <dbReference type="EMBL" id="MEQ2180233.1"/>
    </source>
</evidence>
<reference evidence="2 3" key="1">
    <citation type="submission" date="2021-06" db="EMBL/GenBank/DDBJ databases">
        <authorList>
            <person name="Palmer J.M."/>
        </authorList>
    </citation>
    <scope>NUCLEOTIDE SEQUENCE [LARGE SCALE GENOMIC DNA]</scope>
    <source>
        <strain evidence="2 3">GA_2019</strain>
        <tissue evidence="2">Muscle</tissue>
    </source>
</reference>
<proteinExistence type="predicted"/>
<evidence type="ECO:0000313" key="3">
    <source>
        <dbReference type="Proteomes" id="UP001476798"/>
    </source>
</evidence>
<accession>A0ABV0P9V5</accession>